<reference evidence="9 10" key="1">
    <citation type="submission" date="2019-10" db="EMBL/GenBank/DDBJ databases">
        <title>Glaciimonas soli sp. nov., a psychrophilic bacterium isolated from the forest soil of a high elevation mountain in Taiwan.</title>
        <authorList>
            <person name="Wang L.-T."/>
            <person name="Shieh W.Y."/>
        </authorList>
    </citation>
    <scope>NUCLEOTIDE SEQUENCE [LARGE SCALE GENOMIC DNA]</scope>
    <source>
        <strain evidence="9 10">GS1</strain>
    </source>
</reference>
<keyword evidence="2 7" id="KW-0479">Metal-binding</keyword>
<dbReference type="PANTHER" id="PTHR14218">
    <property type="entry name" value="PROTEASE S8 TRIPEPTIDYL PEPTIDASE I CLN2"/>
    <property type="match status" value="1"/>
</dbReference>
<keyword evidence="10" id="KW-1185">Reference proteome</keyword>
<keyword evidence="4 7" id="KW-0720">Serine protease</keyword>
<dbReference type="CDD" id="cd04056">
    <property type="entry name" value="Peptidases_S53"/>
    <property type="match status" value="1"/>
</dbReference>
<proteinExistence type="predicted"/>
<evidence type="ECO:0000256" key="5">
    <source>
        <dbReference type="ARBA" id="ARBA00022837"/>
    </source>
</evidence>
<dbReference type="SUPFAM" id="SSF52743">
    <property type="entry name" value="Subtilisin-like"/>
    <property type="match status" value="1"/>
</dbReference>
<feature type="active site" description="Charge relay system" evidence="7">
    <location>
        <position position="255"/>
    </location>
</feature>
<dbReference type="InterPro" id="IPR030400">
    <property type="entry name" value="Sedolisin_dom"/>
</dbReference>
<evidence type="ECO:0000313" key="9">
    <source>
        <dbReference type="EMBL" id="MQR01025.1"/>
    </source>
</evidence>
<evidence type="ECO:0000256" key="3">
    <source>
        <dbReference type="ARBA" id="ARBA00022801"/>
    </source>
</evidence>
<name>A0A843YNI3_9BURK</name>
<evidence type="ECO:0000259" key="8">
    <source>
        <dbReference type="PROSITE" id="PS51695"/>
    </source>
</evidence>
<sequence length="535" mass="55145">MTAFSLSGSERQILSGARCVGKADPNEQLEVIVILRRQADAALSGLIDKLNRNEQVAHLTREQFAQKFGAAAQDIAKVEHFAKQHGLHVVSENAASASVILSGTVAQCNAAFNVDLERCTYSYQHRQKTHQGSYRGRTGVLEIPTELKDIVTAVLGLDNRPQARSHFRFRPPFHPAAQGSDVSYTPLQVASLYNFPGNSGAGQCIALIELGGGYQASDLQTYFSGLGITAPTVTAIAVGTGKNQPTGDANSADGEVMLDIEVAGAIASKANIAVYFSPNTDAGFISAVNTAIHDAQNKPSVISISWGGPESSWTQQAMQAFNQTLQAAAAMGVTVCVASGDSGSSDGVSGGSNNVDFPASSPYVLACGGTSLHASAKAITSEVVWNDGAQGGAGGGGVSAVFALPVWQQNLTVTTESGIKSPLTKRGVPDVAGDADPATGYAVRVDGTDTVIGGTSAVAPLWAALVACINSARSGAGSDTKGTSVGFINPKLYQQQAAFHDITQGNNGNFNAEPGWDACTGLGSPDGTKVLSSII</sequence>
<protein>
    <submittedName>
        <fullName evidence="9">Peptidase S53</fullName>
    </submittedName>
</protein>
<keyword evidence="6" id="KW-0865">Zymogen</keyword>
<gene>
    <name evidence="9" type="ORF">GEV47_10060</name>
</gene>
<comment type="caution">
    <text evidence="9">The sequence shown here is derived from an EMBL/GenBank/DDBJ whole genome shotgun (WGS) entry which is preliminary data.</text>
</comment>
<dbReference type="InterPro" id="IPR036852">
    <property type="entry name" value="Peptidase_S8/S53_dom_sf"/>
</dbReference>
<feature type="binding site" evidence="7">
    <location>
        <position position="501"/>
    </location>
    <ligand>
        <name>Ca(2+)</name>
        <dbReference type="ChEBI" id="CHEBI:29108"/>
    </ligand>
</feature>
<dbReference type="OrthoDB" id="9002785at2"/>
<dbReference type="SUPFAM" id="SSF54897">
    <property type="entry name" value="Protease propeptides/inhibitors"/>
    <property type="match status" value="1"/>
</dbReference>
<dbReference type="PROSITE" id="PS51695">
    <property type="entry name" value="SEDOLISIN"/>
    <property type="match status" value="1"/>
</dbReference>
<evidence type="ECO:0000256" key="4">
    <source>
        <dbReference type="ARBA" id="ARBA00022825"/>
    </source>
</evidence>
<keyword evidence="1 7" id="KW-0645">Protease</keyword>
<evidence type="ECO:0000256" key="1">
    <source>
        <dbReference type="ARBA" id="ARBA00022670"/>
    </source>
</evidence>
<dbReference type="AlphaFoldDB" id="A0A843YNI3"/>
<dbReference type="InterPro" id="IPR015366">
    <property type="entry name" value="S53_propep"/>
</dbReference>
<dbReference type="GO" id="GO:0006508">
    <property type="term" value="P:proteolysis"/>
    <property type="evidence" value="ECO:0007669"/>
    <property type="project" value="UniProtKB-KW"/>
</dbReference>
<dbReference type="GO" id="GO:0046872">
    <property type="term" value="F:metal ion binding"/>
    <property type="evidence" value="ECO:0007669"/>
    <property type="project" value="UniProtKB-UniRule"/>
</dbReference>
<feature type="active site" description="Charge relay system" evidence="7">
    <location>
        <position position="259"/>
    </location>
</feature>
<evidence type="ECO:0000256" key="6">
    <source>
        <dbReference type="ARBA" id="ARBA00023145"/>
    </source>
</evidence>
<feature type="binding site" evidence="7">
    <location>
        <position position="502"/>
    </location>
    <ligand>
        <name>Ca(2+)</name>
        <dbReference type="ChEBI" id="CHEBI:29108"/>
    </ligand>
</feature>
<dbReference type="Pfam" id="PF09286">
    <property type="entry name" value="Pro-kuma_activ"/>
    <property type="match status" value="1"/>
</dbReference>
<evidence type="ECO:0000256" key="2">
    <source>
        <dbReference type="ARBA" id="ARBA00022723"/>
    </source>
</evidence>
<dbReference type="SMART" id="SM00944">
    <property type="entry name" value="Pro-kuma_activ"/>
    <property type="match status" value="1"/>
</dbReference>
<comment type="cofactor">
    <cofactor evidence="7">
        <name>Ca(2+)</name>
        <dbReference type="ChEBI" id="CHEBI:29108"/>
    </cofactor>
    <text evidence="7">Binds 1 Ca(2+) ion per subunit.</text>
</comment>
<organism evidence="9 10">
    <name type="scientific">Glaciimonas soli</name>
    <dbReference type="NCBI Taxonomy" id="2590999"/>
    <lineage>
        <taxon>Bacteria</taxon>
        <taxon>Pseudomonadati</taxon>
        <taxon>Pseudomonadota</taxon>
        <taxon>Betaproteobacteria</taxon>
        <taxon>Burkholderiales</taxon>
        <taxon>Oxalobacteraceae</taxon>
        <taxon>Glaciimonas</taxon>
    </lineage>
</organism>
<accession>A0A843YNI3</accession>
<feature type="domain" description="Peptidase S53" evidence="8">
    <location>
        <begin position="183"/>
        <end position="535"/>
    </location>
</feature>
<keyword evidence="5 7" id="KW-0106">Calcium</keyword>
<evidence type="ECO:0000313" key="10">
    <source>
        <dbReference type="Proteomes" id="UP000451565"/>
    </source>
</evidence>
<feature type="active site" description="Charge relay system" evidence="7">
    <location>
        <position position="456"/>
    </location>
</feature>
<evidence type="ECO:0000256" key="7">
    <source>
        <dbReference type="PROSITE-ProRule" id="PRU01032"/>
    </source>
</evidence>
<dbReference type="GO" id="GO:0004252">
    <property type="term" value="F:serine-type endopeptidase activity"/>
    <property type="evidence" value="ECO:0007669"/>
    <property type="project" value="UniProtKB-UniRule"/>
</dbReference>
<feature type="binding site" evidence="7">
    <location>
        <position position="517"/>
    </location>
    <ligand>
        <name>Ca(2+)</name>
        <dbReference type="ChEBI" id="CHEBI:29108"/>
    </ligand>
</feature>
<dbReference type="InterPro" id="IPR050819">
    <property type="entry name" value="Tripeptidyl-peptidase_I"/>
</dbReference>
<dbReference type="PANTHER" id="PTHR14218:SF15">
    <property type="entry name" value="TRIPEPTIDYL-PEPTIDASE 1"/>
    <property type="match status" value="1"/>
</dbReference>
<keyword evidence="3 7" id="KW-0378">Hydrolase</keyword>
<dbReference type="Proteomes" id="UP000451565">
    <property type="component" value="Unassembled WGS sequence"/>
</dbReference>
<dbReference type="GO" id="GO:0008240">
    <property type="term" value="F:tripeptidyl-peptidase activity"/>
    <property type="evidence" value="ECO:0007669"/>
    <property type="project" value="TreeGrafter"/>
</dbReference>
<feature type="binding site" evidence="7">
    <location>
        <position position="515"/>
    </location>
    <ligand>
        <name>Ca(2+)</name>
        <dbReference type="ChEBI" id="CHEBI:29108"/>
    </ligand>
</feature>
<dbReference type="EMBL" id="WINI01000004">
    <property type="protein sequence ID" value="MQR01025.1"/>
    <property type="molecule type" value="Genomic_DNA"/>
</dbReference>
<dbReference type="Gene3D" id="3.40.50.200">
    <property type="entry name" value="Peptidase S8/S53 domain"/>
    <property type="match status" value="1"/>
</dbReference>
<dbReference type="CDD" id="cd11377">
    <property type="entry name" value="Pro-peptidase_S53"/>
    <property type="match status" value="1"/>
</dbReference>